<protein>
    <submittedName>
        <fullName evidence="2">Uncharacterized protein LOC113784769</fullName>
    </submittedName>
</protein>
<evidence type="ECO:0000313" key="2">
    <source>
        <dbReference type="RefSeq" id="XP_027186833.1"/>
    </source>
</evidence>
<gene>
    <name evidence="2" type="primary">LOC113784769</name>
</gene>
<dbReference type="Pfam" id="PF14223">
    <property type="entry name" value="Retrotran_gag_2"/>
    <property type="match status" value="1"/>
</dbReference>
<dbReference type="PANTHER" id="PTHR34222">
    <property type="entry name" value="GAG_PRE-INTEGRS DOMAIN-CONTAINING PROTEIN"/>
    <property type="match status" value="1"/>
</dbReference>
<accession>A0A3Q7XK07</accession>
<sequence>MMFTSFKNINFEKESKHEESEKVMSFQISATLKIEAEVHGGVRLNNNVNKIRGRKRWGYVTGTKTAPTIDKSDEYEAWEDENCLVKSWLLDSMTKEIRSLFIRLAIAKEIWETAKATYSVDQDASRAYQLHREVISTQQNGGSVITYFGKLQRLWQEYDDINSCTMECPKDVKKYNDMINSQRVYVFLAGLDSHLDGVRGRILATTLLPNVQSIYATVCAEANRQDAMLSGESSNGSAFAVKKYPKKEIRKCNHCNGDNHVMETCFKLHGYPEWHPKGKITSNNKIETSKAHLSTAAGFVTKSGYTYQGEDWQW</sequence>
<dbReference type="Proteomes" id="UP000087171">
    <property type="component" value="Unplaced"/>
</dbReference>
<proteinExistence type="predicted"/>
<keyword evidence="1" id="KW-1185">Reference proteome</keyword>
<dbReference type="OrthoDB" id="1746033at2759"/>
<name>A0A3Q7XK07_CICAR</name>
<evidence type="ECO:0000313" key="1">
    <source>
        <dbReference type="Proteomes" id="UP000087171"/>
    </source>
</evidence>
<reference evidence="2" key="1">
    <citation type="submission" date="2025-08" db="UniProtKB">
        <authorList>
            <consortium name="RefSeq"/>
        </authorList>
    </citation>
    <scope>IDENTIFICATION</scope>
    <source>
        <tissue evidence="2">Etiolated seedlings</tissue>
    </source>
</reference>
<organism evidence="1 2">
    <name type="scientific">Cicer arietinum</name>
    <name type="common">Chickpea</name>
    <name type="synonym">Garbanzo</name>
    <dbReference type="NCBI Taxonomy" id="3827"/>
    <lineage>
        <taxon>Eukaryota</taxon>
        <taxon>Viridiplantae</taxon>
        <taxon>Streptophyta</taxon>
        <taxon>Embryophyta</taxon>
        <taxon>Tracheophyta</taxon>
        <taxon>Spermatophyta</taxon>
        <taxon>Magnoliopsida</taxon>
        <taxon>eudicotyledons</taxon>
        <taxon>Gunneridae</taxon>
        <taxon>Pentapetalae</taxon>
        <taxon>rosids</taxon>
        <taxon>fabids</taxon>
        <taxon>Fabales</taxon>
        <taxon>Fabaceae</taxon>
        <taxon>Papilionoideae</taxon>
        <taxon>50 kb inversion clade</taxon>
        <taxon>NPAAA clade</taxon>
        <taxon>Hologalegina</taxon>
        <taxon>IRL clade</taxon>
        <taxon>Cicereae</taxon>
        <taxon>Cicer</taxon>
    </lineage>
</organism>
<dbReference type="AlphaFoldDB" id="A0A3Q7XK07"/>
<dbReference type="RefSeq" id="XP_027186833.1">
    <property type="nucleotide sequence ID" value="XM_027331032.1"/>
</dbReference>
<dbReference type="PANTHER" id="PTHR34222:SF43">
    <property type="entry name" value="RETROTRANSPOSON GAG DOMAIN-CONTAINING PROTEIN"/>
    <property type="match status" value="1"/>
</dbReference>